<dbReference type="NCBIfam" id="NF047331">
    <property type="entry name" value="phage_HTJ"/>
    <property type="match status" value="1"/>
</dbReference>
<dbReference type="Proteomes" id="UP000288071">
    <property type="component" value="Unassembled WGS sequence"/>
</dbReference>
<organism evidence="1 2">
    <name type="scientific">Paenirhodobacter huangdaonensis</name>
    <dbReference type="NCBI Taxonomy" id="2501515"/>
    <lineage>
        <taxon>Bacteria</taxon>
        <taxon>Pseudomonadati</taxon>
        <taxon>Pseudomonadota</taxon>
        <taxon>Alphaproteobacteria</taxon>
        <taxon>Rhodobacterales</taxon>
        <taxon>Rhodobacter group</taxon>
        <taxon>Paenirhodobacter</taxon>
    </lineage>
</organism>
<evidence type="ECO:0000313" key="2">
    <source>
        <dbReference type="Proteomes" id="UP000288071"/>
    </source>
</evidence>
<dbReference type="AlphaFoldDB" id="A0A3S3MLY8"/>
<keyword evidence="2" id="KW-1185">Reference proteome</keyword>
<evidence type="ECO:0000313" key="1">
    <source>
        <dbReference type="EMBL" id="RWR48021.1"/>
    </source>
</evidence>
<dbReference type="RefSeq" id="WP_128157832.1">
    <property type="nucleotide sequence ID" value="NZ_JBHSOM010000011.1"/>
</dbReference>
<accession>A0A3S3MLY8</accession>
<gene>
    <name evidence="1" type="ORF">EOW66_18665</name>
</gene>
<proteinExistence type="predicted"/>
<dbReference type="EMBL" id="SAVA01000016">
    <property type="protein sequence ID" value="RWR48021.1"/>
    <property type="molecule type" value="Genomic_DNA"/>
</dbReference>
<protein>
    <submittedName>
        <fullName evidence="1">Uncharacterized protein</fullName>
    </submittedName>
</protein>
<sequence length="73" mass="8025">MAVDLSELIELRDRLVMERGRGVSALQLGDERIEFKNDAQMAAAIADLEARIRRASGTSLTSNVVRFSTSKGM</sequence>
<name>A0A3S3MLY8_9RHOB</name>
<reference evidence="2" key="1">
    <citation type="submission" date="2019-01" db="EMBL/GenBank/DDBJ databases">
        <title>Sinorhodobacter populi sp. nov. isolated from the symptomatic bark tissue of Populus euramericana canker.</title>
        <authorList>
            <person name="Li Y."/>
        </authorList>
    </citation>
    <scope>NUCLEOTIDE SEQUENCE [LARGE SCALE GENOMIC DNA]</scope>
    <source>
        <strain evidence="2">CGMCC 1.12963</strain>
    </source>
</reference>
<reference evidence="1 2" key="2">
    <citation type="submission" date="2019-01" db="EMBL/GenBank/DDBJ databases">
        <title>Sinorhodobacter populi sp. nov. isolated from the symptomatic bark tissue of Populus euramericana canker.</title>
        <authorList>
            <person name="Xu G."/>
        </authorList>
    </citation>
    <scope>NUCLEOTIDE SEQUENCE [LARGE SCALE GENOMIC DNA]</scope>
    <source>
        <strain evidence="1 2">CGMCC 1.12963</strain>
    </source>
</reference>
<comment type="caution">
    <text evidence="1">The sequence shown here is derived from an EMBL/GenBank/DDBJ whole genome shotgun (WGS) entry which is preliminary data.</text>
</comment>